<dbReference type="RefSeq" id="WP_069403130.1">
    <property type="nucleotide sequence ID" value="NZ_MIHC01000101.1"/>
</dbReference>
<proteinExistence type="predicted"/>
<comment type="caution">
    <text evidence="1">The sequence shown here is derived from an EMBL/GenBank/DDBJ whole genome shotgun (WGS) entry which is preliminary data.</text>
</comment>
<dbReference type="EMBL" id="MIHC01000101">
    <property type="protein sequence ID" value="ODQ98238.1"/>
    <property type="molecule type" value="Genomic_DNA"/>
</dbReference>
<evidence type="ECO:0000313" key="1">
    <source>
        <dbReference type="EMBL" id="ODQ98238.1"/>
    </source>
</evidence>
<protein>
    <submittedName>
        <fullName evidence="1">Uncharacterized protein</fullName>
    </submittedName>
</protein>
<reference evidence="2" key="1">
    <citation type="submission" date="2016-09" db="EMBL/GenBank/DDBJ databases">
        <authorList>
            <person name="Greninger A.L."/>
            <person name="Jerome K.R."/>
            <person name="Mcnair B."/>
            <person name="Wallis C."/>
            <person name="Fang F."/>
        </authorList>
    </citation>
    <scope>NUCLEOTIDE SEQUENCE [LARGE SCALE GENOMIC DNA]</scope>
    <source>
        <strain evidence="2">BC1_M4</strain>
    </source>
</reference>
<dbReference type="AlphaFoldDB" id="A0A1E3S7U9"/>
<evidence type="ECO:0000313" key="2">
    <source>
        <dbReference type="Proteomes" id="UP000094224"/>
    </source>
</evidence>
<organism evidence="1 2">
    <name type="scientific">Mycobacterium sherrisii</name>
    <dbReference type="NCBI Taxonomy" id="243061"/>
    <lineage>
        <taxon>Bacteria</taxon>
        <taxon>Bacillati</taxon>
        <taxon>Actinomycetota</taxon>
        <taxon>Actinomycetes</taxon>
        <taxon>Mycobacteriales</taxon>
        <taxon>Mycobacteriaceae</taxon>
        <taxon>Mycobacterium</taxon>
        <taxon>Mycobacterium simiae complex</taxon>
    </lineage>
</organism>
<name>A0A1E3S7U9_9MYCO</name>
<keyword evidence="2" id="KW-1185">Reference proteome</keyword>
<dbReference type="Proteomes" id="UP000094224">
    <property type="component" value="Unassembled WGS sequence"/>
</dbReference>
<gene>
    <name evidence="1" type="ORF">BHQ21_25995</name>
</gene>
<accession>A0A1E3S7U9</accession>
<sequence>MTEPKPTAEDFASAYAAALTLILCALTNDCARIDTEGDKAIAAGPKYVGAVLGFLTAHAADAATRQHGSREAAIDALTAQLAHVRLTPKLGELP</sequence>